<evidence type="ECO:0000313" key="4">
    <source>
        <dbReference type="Proteomes" id="UP001153069"/>
    </source>
</evidence>
<evidence type="ECO:0008006" key="5">
    <source>
        <dbReference type="Google" id="ProtNLM"/>
    </source>
</evidence>
<reference evidence="3" key="1">
    <citation type="submission" date="2020-06" db="EMBL/GenBank/DDBJ databases">
        <authorList>
            <consortium name="Plant Systems Biology data submission"/>
        </authorList>
    </citation>
    <scope>NUCLEOTIDE SEQUENCE</scope>
    <source>
        <strain evidence="3">D6</strain>
    </source>
</reference>
<proteinExistence type="predicted"/>
<feature type="coiled-coil region" evidence="1">
    <location>
        <begin position="35"/>
        <end position="88"/>
    </location>
</feature>
<dbReference type="EMBL" id="CAICTM010000047">
    <property type="protein sequence ID" value="CAB9498879.1"/>
    <property type="molecule type" value="Genomic_DNA"/>
</dbReference>
<evidence type="ECO:0000256" key="1">
    <source>
        <dbReference type="SAM" id="Coils"/>
    </source>
</evidence>
<keyword evidence="4" id="KW-1185">Reference proteome</keyword>
<protein>
    <recommendedName>
        <fullName evidence="5">Zinc-ribbon domain-containing protein</fullName>
    </recommendedName>
</protein>
<gene>
    <name evidence="3" type="ORF">SEMRO_47_G027990.1</name>
</gene>
<sequence length="170" mass="19014">MTFLAHLIVKKVIGAGLEAKEAIDTGESFEDVHARHKAEKQMKKIKRDIKKNEHDIAKAKREHKAKDVYEKTAELEGLKEELAMYEADFAPTNEQTQATPVLAPMYEADFAPTNEQTQATPAPAQTHTQTQAAPVPAHQAANHNFKFCTECGVKNTREAHFCQDCGHRFS</sequence>
<comment type="caution">
    <text evidence="3">The sequence shown here is derived from an EMBL/GenBank/DDBJ whole genome shotgun (WGS) entry which is preliminary data.</text>
</comment>
<dbReference type="AlphaFoldDB" id="A0A9N8DA31"/>
<accession>A0A9N8DA31</accession>
<dbReference type="Proteomes" id="UP001153069">
    <property type="component" value="Unassembled WGS sequence"/>
</dbReference>
<evidence type="ECO:0000256" key="2">
    <source>
        <dbReference type="SAM" id="MobiDB-lite"/>
    </source>
</evidence>
<organism evidence="3 4">
    <name type="scientific">Seminavis robusta</name>
    <dbReference type="NCBI Taxonomy" id="568900"/>
    <lineage>
        <taxon>Eukaryota</taxon>
        <taxon>Sar</taxon>
        <taxon>Stramenopiles</taxon>
        <taxon>Ochrophyta</taxon>
        <taxon>Bacillariophyta</taxon>
        <taxon>Bacillariophyceae</taxon>
        <taxon>Bacillariophycidae</taxon>
        <taxon>Naviculales</taxon>
        <taxon>Naviculaceae</taxon>
        <taxon>Seminavis</taxon>
    </lineage>
</organism>
<feature type="region of interest" description="Disordered" evidence="2">
    <location>
        <begin position="115"/>
        <end position="134"/>
    </location>
</feature>
<evidence type="ECO:0000313" key="3">
    <source>
        <dbReference type="EMBL" id="CAB9498879.1"/>
    </source>
</evidence>
<keyword evidence="1" id="KW-0175">Coiled coil</keyword>
<name>A0A9N8DA31_9STRA</name>